<dbReference type="EMBL" id="CP041185">
    <property type="protein sequence ID" value="QDG70144.1"/>
    <property type="molecule type" value="Genomic_DNA"/>
</dbReference>
<proteinExistence type="predicted"/>
<dbReference type="Proteomes" id="UP000316665">
    <property type="component" value="Chromosome"/>
</dbReference>
<sequence length="108" mass="11937">MHSIDAMIMPPNAWPNSTPRFAAEMYWLVAKRKLAARHRHPTALSGEVAACVRAREWTTVTAAHETALCRQFPLAALPTGYDDQVPAMSFFSNMADTPRKAGYSAVMT</sequence>
<evidence type="ECO:0000313" key="2">
    <source>
        <dbReference type="Proteomes" id="UP000316665"/>
    </source>
</evidence>
<accession>A0A4Y6RCD3</accession>
<dbReference type="AlphaFoldDB" id="A0A4Y6RCD3"/>
<organism evidence="1 2">
    <name type="scientific">Janthinobacterium tructae</name>
    <dbReference type="NCBI Taxonomy" id="2590869"/>
    <lineage>
        <taxon>Bacteria</taxon>
        <taxon>Pseudomonadati</taxon>
        <taxon>Pseudomonadota</taxon>
        <taxon>Betaproteobacteria</taxon>
        <taxon>Burkholderiales</taxon>
        <taxon>Oxalobacteraceae</taxon>
        <taxon>Janthinobacterium</taxon>
    </lineage>
</organism>
<protein>
    <submittedName>
        <fullName evidence="1">Uncharacterized protein</fullName>
    </submittedName>
</protein>
<name>A0A4Y6RCD3_9BURK</name>
<reference evidence="1 2" key="1">
    <citation type="submission" date="2019-06" db="EMBL/GenBank/DDBJ databases">
        <title>Complete genome sequence of Janthinobacterium sp. SNU WT3 isolated from diseased rainbow trout.</title>
        <authorList>
            <person name="Oh W.T."/>
            <person name="Park S.C."/>
        </authorList>
    </citation>
    <scope>NUCLEOTIDE SEQUENCE [LARGE SCALE GENOMIC DNA]</scope>
    <source>
        <strain evidence="1 2">SNU WT3</strain>
    </source>
</reference>
<keyword evidence="2" id="KW-1185">Reference proteome</keyword>
<gene>
    <name evidence="1" type="ORF">FJQ89_06710</name>
</gene>
<evidence type="ECO:0000313" key="1">
    <source>
        <dbReference type="EMBL" id="QDG70144.1"/>
    </source>
</evidence>
<dbReference type="KEGG" id="jas:FJQ89_06710"/>
<dbReference type="RefSeq" id="WP_141169576.1">
    <property type="nucleotide sequence ID" value="NZ_CP041185.1"/>
</dbReference>